<reference evidence="1 2" key="1">
    <citation type="submission" date="2024-01" db="EMBL/GenBank/DDBJ databases">
        <title>Genome assemblies of Stephania.</title>
        <authorList>
            <person name="Yang L."/>
        </authorList>
    </citation>
    <scope>NUCLEOTIDE SEQUENCE [LARGE SCALE GENOMIC DNA]</scope>
    <source>
        <strain evidence="1">JXDWG</strain>
        <tissue evidence="1">Leaf</tissue>
    </source>
</reference>
<evidence type="ECO:0000313" key="2">
    <source>
        <dbReference type="Proteomes" id="UP001419268"/>
    </source>
</evidence>
<protein>
    <submittedName>
        <fullName evidence="1">Uncharacterized protein</fullName>
    </submittedName>
</protein>
<accession>A0AAP0J1T1</accession>
<dbReference type="EMBL" id="JBBNAG010000006">
    <property type="protein sequence ID" value="KAK9125480.1"/>
    <property type="molecule type" value="Genomic_DNA"/>
</dbReference>
<evidence type="ECO:0000313" key="1">
    <source>
        <dbReference type="EMBL" id="KAK9125480.1"/>
    </source>
</evidence>
<organism evidence="1 2">
    <name type="scientific">Stephania cephalantha</name>
    <dbReference type="NCBI Taxonomy" id="152367"/>
    <lineage>
        <taxon>Eukaryota</taxon>
        <taxon>Viridiplantae</taxon>
        <taxon>Streptophyta</taxon>
        <taxon>Embryophyta</taxon>
        <taxon>Tracheophyta</taxon>
        <taxon>Spermatophyta</taxon>
        <taxon>Magnoliopsida</taxon>
        <taxon>Ranunculales</taxon>
        <taxon>Menispermaceae</taxon>
        <taxon>Menispermoideae</taxon>
        <taxon>Cissampelideae</taxon>
        <taxon>Stephania</taxon>
    </lineage>
</organism>
<gene>
    <name evidence="1" type="ORF">Scep_014326</name>
</gene>
<sequence>MARGKKEGGLGFRKLELINIAFLAKTYWRPLENSTFMLARCLNQVKLTQT</sequence>
<proteinExistence type="predicted"/>
<dbReference type="Proteomes" id="UP001419268">
    <property type="component" value="Unassembled WGS sequence"/>
</dbReference>
<keyword evidence="2" id="KW-1185">Reference proteome</keyword>
<dbReference type="AlphaFoldDB" id="A0AAP0J1T1"/>
<comment type="caution">
    <text evidence="1">The sequence shown here is derived from an EMBL/GenBank/DDBJ whole genome shotgun (WGS) entry which is preliminary data.</text>
</comment>
<name>A0AAP0J1T1_9MAGN</name>